<dbReference type="GO" id="GO:0032259">
    <property type="term" value="P:methylation"/>
    <property type="evidence" value="ECO:0007669"/>
    <property type="project" value="UniProtKB-KW"/>
</dbReference>
<gene>
    <name evidence="2" type="ORF">ACFQO1_06910</name>
</gene>
<dbReference type="InterPro" id="IPR052514">
    <property type="entry name" value="SAM-dependent_MTase"/>
</dbReference>
<comment type="caution">
    <text evidence="2">The sequence shown here is derived from an EMBL/GenBank/DDBJ whole genome shotgun (WGS) entry which is preliminary data.</text>
</comment>
<keyword evidence="2" id="KW-0808">Transferase</keyword>
<dbReference type="RefSeq" id="WP_380217257.1">
    <property type="nucleotide sequence ID" value="NZ_JBHTBN010000003.1"/>
</dbReference>
<evidence type="ECO:0000313" key="3">
    <source>
        <dbReference type="Proteomes" id="UP001596415"/>
    </source>
</evidence>
<dbReference type="GO" id="GO:0008168">
    <property type="term" value="F:methyltransferase activity"/>
    <property type="evidence" value="ECO:0007669"/>
    <property type="project" value="UniProtKB-KW"/>
</dbReference>
<evidence type="ECO:0000313" key="2">
    <source>
        <dbReference type="EMBL" id="MFC7357410.1"/>
    </source>
</evidence>
<dbReference type="PANTHER" id="PTHR34203">
    <property type="entry name" value="METHYLTRANSFERASE, FKBM FAMILY PROTEIN"/>
    <property type="match status" value="1"/>
</dbReference>
<protein>
    <submittedName>
        <fullName evidence="2">FkbM family methyltransferase</fullName>
    </submittedName>
</protein>
<proteinExistence type="predicted"/>
<dbReference type="PANTHER" id="PTHR34203:SF15">
    <property type="entry name" value="SLL1173 PROTEIN"/>
    <property type="match status" value="1"/>
</dbReference>
<dbReference type="Gene3D" id="3.40.50.150">
    <property type="entry name" value="Vaccinia Virus protein VP39"/>
    <property type="match status" value="1"/>
</dbReference>
<evidence type="ECO:0000259" key="1">
    <source>
        <dbReference type="Pfam" id="PF05050"/>
    </source>
</evidence>
<organism evidence="2 3">
    <name type="scientific">Jejudonia soesokkakensis</name>
    <dbReference type="NCBI Taxonomy" id="1323432"/>
    <lineage>
        <taxon>Bacteria</taxon>
        <taxon>Pseudomonadati</taxon>
        <taxon>Bacteroidota</taxon>
        <taxon>Flavobacteriia</taxon>
        <taxon>Flavobacteriales</taxon>
        <taxon>Flavobacteriaceae</taxon>
        <taxon>Jejudonia</taxon>
    </lineage>
</organism>
<accession>A0ABW2MU67</accession>
<dbReference type="SUPFAM" id="SSF53335">
    <property type="entry name" value="S-adenosyl-L-methionine-dependent methyltransferases"/>
    <property type="match status" value="1"/>
</dbReference>
<name>A0ABW2MU67_9FLAO</name>
<dbReference type="InterPro" id="IPR029063">
    <property type="entry name" value="SAM-dependent_MTases_sf"/>
</dbReference>
<dbReference type="EMBL" id="JBHTBN010000003">
    <property type="protein sequence ID" value="MFC7357410.1"/>
    <property type="molecule type" value="Genomic_DNA"/>
</dbReference>
<feature type="domain" description="Methyltransferase FkbM" evidence="1">
    <location>
        <begin position="68"/>
        <end position="214"/>
    </location>
</feature>
<dbReference type="Pfam" id="PF05050">
    <property type="entry name" value="Methyltransf_21"/>
    <property type="match status" value="1"/>
</dbReference>
<dbReference type="Proteomes" id="UP001596415">
    <property type="component" value="Unassembled WGS sequence"/>
</dbReference>
<reference evidence="3" key="1">
    <citation type="journal article" date="2019" name="Int. J. Syst. Evol. Microbiol.">
        <title>The Global Catalogue of Microorganisms (GCM) 10K type strain sequencing project: providing services to taxonomists for standard genome sequencing and annotation.</title>
        <authorList>
            <consortium name="The Broad Institute Genomics Platform"/>
            <consortium name="The Broad Institute Genome Sequencing Center for Infectious Disease"/>
            <person name="Wu L."/>
            <person name="Ma J."/>
        </authorList>
    </citation>
    <scope>NUCLEOTIDE SEQUENCE [LARGE SCALE GENOMIC DNA]</scope>
    <source>
        <strain evidence="3">CGMCC 1.16306</strain>
    </source>
</reference>
<keyword evidence="2" id="KW-0489">Methyltransferase</keyword>
<sequence>MKYYFLSTVTRILLGKLRKYHKGEPQLLVFSRDFIGEEVFAYGVYEKHDIATIINSLDFDTRKHVILDIGANIGNHTLQFSKHFKKVFSFEPNPLVFEVLKLNTRNLSNVILHPFGLSNTSQILNLQVPEDNIGGGGITTKEDDSTQKIKVKRGDDVIFEDFSIMKIDIEGHELEAIIGFENAIKKQKPIICFEFINNSNKALKLIEKLKNLGYSNFYMTNQPKLLGFSVNSFTFQLLAQLFSRKTNELIPLKKIDKKFYNLIIAENPSSANRINKKKIINS</sequence>
<keyword evidence="3" id="KW-1185">Reference proteome</keyword>
<dbReference type="InterPro" id="IPR006342">
    <property type="entry name" value="FkbM_mtfrase"/>
</dbReference>
<dbReference type="NCBIfam" id="TIGR01444">
    <property type="entry name" value="fkbM_fam"/>
    <property type="match status" value="1"/>
</dbReference>